<evidence type="ECO:0000313" key="12">
    <source>
        <dbReference type="Proteomes" id="UP000267019"/>
    </source>
</evidence>
<evidence type="ECO:0000256" key="5">
    <source>
        <dbReference type="ARBA" id="ARBA00023163"/>
    </source>
</evidence>
<feature type="modified residue" description="4-aspartylphosphate" evidence="6">
    <location>
        <position position="54"/>
    </location>
</feature>
<dbReference type="FunFam" id="1.10.10.10:FF:000005">
    <property type="entry name" value="Two-component system response regulator"/>
    <property type="match status" value="1"/>
</dbReference>
<keyword evidence="1 6" id="KW-0597">Phosphoprotein</keyword>
<dbReference type="InterPro" id="IPR039420">
    <property type="entry name" value="WalR-like"/>
</dbReference>
<dbReference type="Pfam" id="PF00072">
    <property type="entry name" value="Response_reg"/>
    <property type="match status" value="1"/>
</dbReference>
<evidence type="ECO:0000256" key="7">
    <source>
        <dbReference type="PROSITE-ProRule" id="PRU01091"/>
    </source>
</evidence>
<accession>A0A660LB93</accession>
<dbReference type="InterPro" id="IPR001867">
    <property type="entry name" value="OmpR/PhoB-type_DNA-bd"/>
</dbReference>
<dbReference type="SUPFAM" id="SSF52172">
    <property type="entry name" value="CheY-like"/>
    <property type="match status" value="1"/>
</dbReference>
<name>A0A660LB93_9BACL</name>
<dbReference type="CDD" id="cd19935">
    <property type="entry name" value="REC_OmpR_CusR-like"/>
    <property type="match status" value="1"/>
</dbReference>
<dbReference type="PANTHER" id="PTHR48111:SF22">
    <property type="entry name" value="REGULATOR OF RPOS"/>
    <property type="match status" value="1"/>
</dbReference>
<reference evidence="11 12" key="1">
    <citation type="submission" date="2018-10" db="EMBL/GenBank/DDBJ databases">
        <title>Genomic Encyclopedia of Type Strains, Phase IV (KMG-IV): sequencing the most valuable type-strain genomes for metagenomic binning, comparative biology and taxonomic classification.</title>
        <authorList>
            <person name="Goeker M."/>
        </authorList>
    </citation>
    <scope>NUCLEOTIDE SEQUENCE [LARGE SCALE GENOMIC DNA]</scope>
    <source>
        <strain evidence="11 12">DSM 22653</strain>
    </source>
</reference>
<dbReference type="Gene3D" id="1.10.10.10">
    <property type="entry name" value="Winged helix-like DNA-binding domain superfamily/Winged helix DNA-binding domain"/>
    <property type="match status" value="1"/>
</dbReference>
<keyword evidence="12" id="KW-1185">Reference proteome</keyword>
<dbReference type="SMART" id="SM00862">
    <property type="entry name" value="Trans_reg_C"/>
    <property type="match status" value="1"/>
</dbReference>
<dbReference type="PROSITE" id="PS50110">
    <property type="entry name" value="RESPONSE_REGULATORY"/>
    <property type="match status" value="1"/>
</dbReference>
<evidence type="ECO:0000256" key="1">
    <source>
        <dbReference type="ARBA" id="ARBA00022553"/>
    </source>
</evidence>
<keyword evidence="3" id="KW-0805">Transcription regulation</keyword>
<feature type="domain" description="OmpR/PhoB-type" evidence="10">
    <location>
        <begin position="156"/>
        <end position="254"/>
    </location>
</feature>
<dbReference type="PANTHER" id="PTHR48111">
    <property type="entry name" value="REGULATOR OF RPOS"/>
    <property type="match status" value="1"/>
</dbReference>
<dbReference type="GO" id="GO:0000156">
    <property type="term" value="F:phosphorelay response regulator activity"/>
    <property type="evidence" value="ECO:0007669"/>
    <property type="project" value="TreeGrafter"/>
</dbReference>
<dbReference type="Proteomes" id="UP000267019">
    <property type="component" value="Unassembled WGS sequence"/>
</dbReference>
<dbReference type="CDD" id="cd00383">
    <property type="entry name" value="trans_reg_C"/>
    <property type="match status" value="1"/>
</dbReference>
<dbReference type="InterPro" id="IPR036388">
    <property type="entry name" value="WH-like_DNA-bd_sf"/>
</dbReference>
<dbReference type="GO" id="GO:0005829">
    <property type="term" value="C:cytosol"/>
    <property type="evidence" value="ECO:0007669"/>
    <property type="project" value="TreeGrafter"/>
</dbReference>
<dbReference type="Pfam" id="PF00486">
    <property type="entry name" value="Trans_reg_C"/>
    <property type="match status" value="1"/>
</dbReference>
<dbReference type="AlphaFoldDB" id="A0A660LB93"/>
<dbReference type="OrthoDB" id="152576at2"/>
<gene>
    <name evidence="11" type="ORF">C7438_0518</name>
</gene>
<keyword evidence="5" id="KW-0804">Transcription</keyword>
<dbReference type="GO" id="GO:0006355">
    <property type="term" value="P:regulation of DNA-templated transcription"/>
    <property type="evidence" value="ECO:0007669"/>
    <property type="project" value="InterPro"/>
</dbReference>
<dbReference type="SMART" id="SM00448">
    <property type="entry name" value="REC"/>
    <property type="match status" value="1"/>
</dbReference>
<evidence type="ECO:0000256" key="3">
    <source>
        <dbReference type="ARBA" id="ARBA00023015"/>
    </source>
</evidence>
<evidence type="ECO:0000256" key="8">
    <source>
        <dbReference type="SAM" id="MobiDB-lite"/>
    </source>
</evidence>
<dbReference type="Gene3D" id="6.10.250.690">
    <property type="match status" value="1"/>
</dbReference>
<comment type="caution">
    <text evidence="11">The sequence shown here is derived from an EMBL/GenBank/DDBJ whole genome shotgun (WGS) entry which is preliminary data.</text>
</comment>
<evidence type="ECO:0000256" key="2">
    <source>
        <dbReference type="ARBA" id="ARBA00023012"/>
    </source>
</evidence>
<sequence>MGEGRILLVEDEPNVASFVAWELEHAGYTVTVAEDGLRGLGFLLRESFDLAIVDWMLPELDGLSLAEAIRRHERLRDLPILFLTARDAVADRVRGLRAGADDYLVKPFHVEELLARVEALLRRSRRSAGKSSAEPDASSVASADDAANASSERGGPEILVHGRIRVDVPGVRVTVGGRPVELTAREFDLLVLFLRNRGRVLSREEILDAVWGTDRFVEPNIVDVYVRYLRQKLDEPGKPSFLETVRGKGYVVRERDVGE</sequence>
<feature type="compositionally biased region" description="Low complexity" evidence="8">
    <location>
        <begin position="129"/>
        <end position="151"/>
    </location>
</feature>
<dbReference type="EMBL" id="RBIJ01000001">
    <property type="protein sequence ID" value="RKQ88870.1"/>
    <property type="molecule type" value="Genomic_DNA"/>
</dbReference>
<dbReference type="SUPFAM" id="SSF46894">
    <property type="entry name" value="C-terminal effector domain of the bipartite response regulators"/>
    <property type="match status" value="1"/>
</dbReference>
<keyword evidence="4 7" id="KW-0238">DNA-binding</keyword>
<evidence type="ECO:0000259" key="9">
    <source>
        <dbReference type="PROSITE" id="PS50110"/>
    </source>
</evidence>
<evidence type="ECO:0000259" key="10">
    <source>
        <dbReference type="PROSITE" id="PS51755"/>
    </source>
</evidence>
<evidence type="ECO:0000313" key="11">
    <source>
        <dbReference type="EMBL" id="RKQ88870.1"/>
    </source>
</evidence>
<dbReference type="InterPro" id="IPR011006">
    <property type="entry name" value="CheY-like_superfamily"/>
</dbReference>
<dbReference type="GO" id="GO:0032993">
    <property type="term" value="C:protein-DNA complex"/>
    <property type="evidence" value="ECO:0007669"/>
    <property type="project" value="TreeGrafter"/>
</dbReference>
<dbReference type="InterPro" id="IPR016032">
    <property type="entry name" value="Sig_transdc_resp-reg_C-effctor"/>
</dbReference>
<feature type="region of interest" description="Disordered" evidence="8">
    <location>
        <begin position="128"/>
        <end position="154"/>
    </location>
</feature>
<evidence type="ECO:0000256" key="4">
    <source>
        <dbReference type="ARBA" id="ARBA00023125"/>
    </source>
</evidence>
<keyword evidence="2" id="KW-0902">Two-component regulatory system</keyword>
<dbReference type="GO" id="GO:0000976">
    <property type="term" value="F:transcription cis-regulatory region binding"/>
    <property type="evidence" value="ECO:0007669"/>
    <property type="project" value="TreeGrafter"/>
</dbReference>
<feature type="DNA-binding region" description="OmpR/PhoB-type" evidence="7">
    <location>
        <begin position="156"/>
        <end position="254"/>
    </location>
</feature>
<dbReference type="PROSITE" id="PS51755">
    <property type="entry name" value="OMPR_PHOB"/>
    <property type="match status" value="1"/>
</dbReference>
<dbReference type="InterPro" id="IPR001789">
    <property type="entry name" value="Sig_transdc_resp-reg_receiver"/>
</dbReference>
<organism evidence="11 12">
    <name type="scientific">Brockia lithotrophica</name>
    <dbReference type="NCBI Taxonomy" id="933949"/>
    <lineage>
        <taxon>Bacteria</taxon>
        <taxon>Bacillati</taxon>
        <taxon>Bacillota</taxon>
        <taxon>Bacilli</taxon>
        <taxon>Bacillales</taxon>
        <taxon>Bacillales Family X. Incertae Sedis</taxon>
        <taxon>Brockia</taxon>
    </lineage>
</organism>
<evidence type="ECO:0000256" key="6">
    <source>
        <dbReference type="PROSITE-ProRule" id="PRU00169"/>
    </source>
</evidence>
<feature type="domain" description="Response regulatory" evidence="9">
    <location>
        <begin position="5"/>
        <end position="121"/>
    </location>
</feature>
<dbReference type="Gene3D" id="3.40.50.2300">
    <property type="match status" value="1"/>
</dbReference>
<proteinExistence type="predicted"/>
<protein>
    <submittedName>
        <fullName evidence="11">DNA-binding response OmpR family regulator</fullName>
    </submittedName>
</protein>